<gene>
    <name evidence="1" type="ORF">AAFH96_27070</name>
</gene>
<dbReference type="PANTHER" id="PTHR37807:SF3">
    <property type="entry name" value="OS07G0160300 PROTEIN"/>
    <property type="match status" value="1"/>
</dbReference>
<comment type="caution">
    <text evidence="1">The sequence shown here is derived from an EMBL/GenBank/DDBJ whole genome shotgun (WGS) entry which is preliminary data.</text>
</comment>
<dbReference type="Proteomes" id="UP001582793">
    <property type="component" value="Unassembled WGS sequence"/>
</dbReference>
<protein>
    <submittedName>
        <fullName evidence="1">ATP-binding protein</fullName>
    </submittedName>
</protein>
<keyword evidence="2" id="KW-1185">Reference proteome</keyword>
<sequence>MTTRSGAPPRPLLVVFAGLPGVGKSTLARQVGSALRVPVLAVDPVDRELGRHEVTEPRPGHAAYGIVAAQAETQLGMGVPVVVDAVNPVAATRRLWQEIADRTGVPLRVVEVWCGDETEHRRRVESRLAEEGGAGTPDWAQVVGRRAEYEPYVGPRLIVDTAVPGDPLPGLLAYLR</sequence>
<accession>A0ABV5D180</accession>
<dbReference type="GO" id="GO:0005524">
    <property type="term" value="F:ATP binding"/>
    <property type="evidence" value="ECO:0007669"/>
    <property type="project" value="UniProtKB-KW"/>
</dbReference>
<dbReference type="EMBL" id="JBCGDC010000105">
    <property type="protein sequence ID" value="MFB6396738.1"/>
    <property type="molecule type" value="Genomic_DNA"/>
</dbReference>
<keyword evidence="1" id="KW-0547">Nucleotide-binding</keyword>
<dbReference type="InterPro" id="IPR027417">
    <property type="entry name" value="P-loop_NTPase"/>
</dbReference>
<name>A0ABV5D180_9ACTN</name>
<dbReference type="RefSeq" id="WP_375736080.1">
    <property type="nucleotide sequence ID" value="NZ_JBCGDC010000105.1"/>
</dbReference>
<organism evidence="1 2">
    <name type="scientific">Polymorphospora lycopeni</name>
    <dbReference type="NCBI Taxonomy" id="3140240"/>
    <lineage>
        <taxon>Bacteria</taxon>
        <taxon>Bacillati</taxon>
        <taxon>Actinomycetota</taxon>
        <taxon>Actinomycetes</taxon>
        <taxon>Micromonosporales</taxon>
        <taxon>Micromonosporaceae</taxon>
        <taxon>Polymorphospora</taxon>
    </lineage>
</organism>
<keyword evidence="1" id="KW-0067">ATP-binding</keyword>
<evidence type="ECO:0000313" key="2">
    <source>
        <dbReference type="Proteomes" id="UP001582793"/>
    </source>
</evidence>
<evidence type="ECO:0000313" key="1">
    <source>
        <dbReference type="EMBL" id="MFB6396738.1"/>
    </source>
</evidence>
<reference evidence="1 2" key="1">
    <citation type="submission" date="2024-04" db="EMBL/GenBank/DDBJ databases">
        <title>Polymorphospora sp. isolated from Baiyangdian Lake in Xiong'an New Area.</title>
        <authorList>
            <person name="Zhang X."/>
            <person name="Liu J."/>
        </authorList>
    </citation>
    <scope>NUCLEOTIDE SEQUENCE [LARGE SCALE GENOMIC DNA]</scope>
    <source>
        <strain evidence="1 2">2-325</strain>
    </source>
</reference>
<dbReference type="PANTHER" id="PTHR37807">
    <property type="entry name" value="OS07G0160300 PROTEIN"/>
    <property type="match status" value="1"/>
</dbReference>
<dbReference type="SUPFAM" id="SSF52540">
    <property type="entry name" value="P-loop containing nucleoside triphosphate hydrolases"/>
    <property type="match status" value="1"/>
</dbReference>
<proteinExistence type="predicted"/>
<dbReference type="Gene3D" id="3.40.50.300">
    <property type="entry name" value="P-loop containing nucleotide triphosphate hydrolases"/>
    <property type="match status" value="1"/>
</dbReference>
<dbReference type="Pfam" id="PF13671">
    <property type="entry name" value="AAA_33"/>
    <property type="match status" value="1"/>
</dbReference>